<evidence type="ECO:0000313" key="13">
    <source>
        <dbReference type="Proteomes" id="UP001163046"/>
    </source>
</evidence>
<dbReference type="InterPro" id="IPR011527">
    <property type="entry name" value="ABC1_TM_dom"/>
</dbReference>
<accession>A0A9W9YZK0</accession>
<keyword evidence="7 9" id="KW-1133">Transmembrane helix</keyword>
<evidence type="ECO:0000256" key="8">
    <source>
        <dbReference type="ARBA" id="ARBA00023136"/>
    </source>
</evidence>
<evidence type="ECO:0000256" key="6">
    <source>
        <dbReference type="ARBA" id="ARBA00022840"/>
    </source>
</evidence>
<dbReference type="PROSITE" id="PS00211">
    <property type="entry name" value="ABC_TRANSPORTER_1"/>
    <property type="match status" value="1"/>
</dbReference>
<dbReference type="PANTHER" id="PTHR24223:SF456">
    <property type="entry name" value="MULTIDRUG RESISTANCE-ASSOCIATED PROTEIN LETHAL(2)03659"/>
    <property type="match status" value="1"/>
</dbReference>
<feature type="transmembrane region" description="Helical" evidence="9">
    <location>
        <begin position="214"/>
        <end position="232"/>
    </location>
</feature>
<dbReference type="SMART" id="SM00382">
    <property type="entry name" value="AAA"/>
    <property type="match status" value="1"/>
</dbReference>
<dbReference type="PROSITE" id="PS50929">
    <property type="entry name" value="ABC_TM1F"/>
    <property type="match status" value="1"/>
</dbReference>
<dbReference type="SUPFAM" id="SSF52540">
    <property type="entry name" value="P-loop containing nucleoside triphosphate hydrolases"/>
    <property type="match status" value="2"/>
</dbReference>
<feature type="transmembrane region" description="Helical" evidence="9">
    <location>
        <begin position="740"/>
        <end position="766"/>
    </location>
</feature>
<dbReference type="CDD" id="cd18579">
    <property type="entry name" value="ABC_6TM_ABCC_D1"/>
    <property type="match status" value="1"/>
</dbReference>
<dbReference type="InterPro" id="IPR027417">
    <property type="entry name" value="P-loop_NTPase"/>
</dbReference>
<evidence type="ECO:0000256" key="1">
    <source>
        <dbReference type="ARBA" id="ARBA00004141"/>
    </source>
</evidence>
<name>A0A9W9YZK0_9CNID</name>
<evidence type="ECO:0000256" key="5">
    <source>
        <dbReference type="ARBA" id="ARBA00022741"/>
    </source>
</evidence>
<dbReference type="GO" id="GO:0140359">
    <property type="term" value="F:ABC-type transporter activity"/>
    <property type="evidence" value="ECO:0007669"/>
    <property type="project" value="InterPro"/>
</dbReference>
<dbReference type="GO" id="GO:0016020">
    <property type="term" value="C:membrane"/>
    <property type="evidence" value="ECO:0007669"/>
    <property type="project" value="UniProtKB-SubCell"/>
</dbReference>
<dbReference type="AlphaFoldDB" id="A0A9W9YZK0"/>
<dbReference type="Pfam" id="PF00664">
    <property type="entry name" value="ABC_membrane"/>
    <property type="match status" value="1"/>
</dbReference>
<dbReference type="InterPro" id="IPR003593">
    <property type="entry name" value="AAA+_ATPase"/>
</dbReference>
<dbReference type="CDD" id="cd03250">
    <property type="entry name" value="ABCC_MRP_domain1"/>
    <property type="match status" value="1"/>
</dbReference>
<comment type="similarity">
    <text evidence="2">Belongs to the ABC transporter superfamily. ABCC family. Conjugate transporter (TC 3.A.1.208) subfamily.</text>
</comment>
<keyword evidence="5" id="KW-0547">Nucleotide-binding</keyword>
<dbReference type="InterPro" id="IPR003439">
    <property type="entry name" value="ABC_transporter-like_ATP-bd"/>
</dbReference>
<dbReference type="InterPro" id="IPR044746">
    <property type="entry name" value="ABCC_6TM_D1"/>
</dbReference>
<evidence type="ECO:0000256" key="4">
    <source>
        <dbReference type="ARBA" id="ARBA00022692"/>
    </source>
</evidence>
<evidence type="ECO:0000256" key="3">
    <source>
        <dbReference type="ARBA" id="ARBA00022448"/>
    </source>
</evidence>
<dbReference type="GO" id="GO:0016887">
    <property type="term" value="F:ATP hydrolysis activity"/>
    <property type="evidence" value="ECO:0007669"/>
    <property type="project" value="InterPro"/>
</dbReference>
<feature type="domain" description="ABC transporter" evidence="10">
    <location>
        <begin position="457"/>
        <end position="680"/>
    </location>
</feature>
<feature type="transmembrane region" description="Helical" evidence="9">
    <location>
        <begin position="96"/>
        <end position="121"/>
    </location>
</feature>
<keyword evidence="8 9" id="KW-0472">Membrane</keyword>
<reference evidence="12" key="1">
    <citation type="submission" date="2023-01" db="EMBL/GenBank/DDBJ databases">
        <title>Genome assembly of the deep-sea coral Lophelia pertusa.</title>
        <authorList>
            <person name="Herrera S."/>
            <person name="Cordes E."/>
        </authorList>
    </citation>
    <scope>NUCLEOTIDE SEQUENCE</scope>
    <source>
        <strain evidence="12">USNM1676648</strain>
        <tissue evidence="12">Polyp</tissue>
    </source>
</reference>
<dbReference type="InterPro" id="IPR050173">
    <property type="entry name" value="ABC_transporter_C-like"/>
</dbReference>
<feature type="domain" description="ABC transmembrane type-1" evidence="11">
    <location>
        <begin position="97"/>
        <end position="367"/>
    </location>
</feature>
<dbReference type="Gene3D" id="3.40.50.300">
    <property type="entry name" value="P-loop containing nucleotide triphosphate hydrolases"/>
    <property type="match status" value="2"/>
</dbReference>
<evidence type="ECO:0000259" key="10">
    <source>
        <dbReference type="PROSITE" id="PS50893"/>
    </source>
</evidence>
<evidence type="ECO:0000256" key="2">
    <source>
        <dbReference type="ARBA" id="ARBA00009726"/>
    </source>
</evidence>
<dbReference type="InterPro" id="IPR036640">
    <property type="entry name" value="ABC1_TM_sf"/>
</dbReference>
<evidence type="ECO:0000256" key="7">
    <source>
        <dbReference type="ARBA" id="ARBA00022989"/>
    </source>
</evidence>
<comment type="subcellular location">
    <subcellularLocation>
        <location evidence="1">Membrane</location>
        <topology evidence="1">Multi-pass membrane protein</topology>
    </subcellularLocation>
</comment>
<dbReference type="Gene3D" id="1.20.1560.10">
    <property type="entry name" value="ABC transporter type 1, transmembrane domain"/>
    <property type="match status" value="1"/>
</dbReference>
<evidence type="ECO:0000259" key="11">
    <source>
        <dbReference type="PROSITE" id="PS50929"/>
    </source>
</evidence>
<feature type="transmembrane region" description="Helical" evidence="9">
    <location>
        <begin position="810"/>
        <end position="830"/>
    </location>
</feature>
<dbReference type="PANTHER" id="PTHR24223">
    <property type="entry name" value="ATP-BINDING CASSETTE SUB-FAMILY C"/>
    <property type="match status" value="1"/>
</dbReference>
<comment type="caution">
    <text evidence="12">The sequence shown here is derived from an EMBL/GenBank/DDBJ whole genome shotgun (WGS) entry which is preliminary data.</text>
</comment>
<sequence length="959" mass="107549">MDMHEDMTKEKKRSPMEGANIFSLLFFGWMNDTLKLGSKRPLQDEDLFPLQGEFKTEALVGKLEKEWYKENNSCARKNKHPRLWKVMFRMFSCKTYLILGAVKLTHSVSSILLPVMVWFFLSSLSEDANVTQGSIILRVVGISIVTVVKGMSHHHSFFLAGISAMQLKVSVIGLIYKKILSLDRRSLHDVISGQTINLVSNDANRLKDAGWSTIFLLFAPIEIISSGILLWYLIGWQALVGAGFFLIVITYISVLSRKAGHLREKAASVTDKRLEIMNEIIAGIRAVKMHAWEWNFTDLIRNLRKKEISYIRWRGAILSSFDALYFTNTPIAGFISITTLLLTNNQLTAFQIFTLLSTLNVIKFSVSVSMGETLHLLADIKVALDRIQTFLEANSATDSNSIDKRSNGNESPTFDVDRHFNGGMFHFTKLADLFTLPEDEKILDGPCRTRNVSESWVSLKNVCCSWNETDDLKTLQNISMKIRNKQLFAITGPVGCGKSSLLQAILGELPCHSGEISFSGSIAYVPQLPWVFSGTIQENITFGKSLDAIKYQRIIESCSLQTDLEHFSKGDLTHIGQRGVSLSGGQRARICLARALYTDADIFLLDDPLSAIDVQVGNHLFKDCIRGLLSEKICVLVTHQHQFLKNADVILVMEQGSIACQGKYDELQDKEILSKFVIVGKENPRKESLGRWSSVRRRLTTMSLVLAPDEGVHDDLEEEDEDRMVGSVTWRLYWRYFRSAFPAVLLIFLFFLVLFVQVFLIAPYWWLSQIATMSFNQQRDPVTLGIYGSYQDQNTPAIIMVLGCSKWLGVRLEVLCSLLVTMVAAGAVVITQMPALAGMALTYALETLDAAQFGVQLTSETENLMTSVERVVTFTQMDPEPGYATQGERPDSWPAQGSLCLRDLSLRYVEGSRRALKDITFVIKDKEKVGVAGRTGSGKSSILAALFRMPEPIGEVRQT</sequence>
<organism evidence="12 13">
    <name type="scientific">Desmophyllum pertusum</name>
    <dbReference type="NCBI Taxonomy" id="174260"/>
    <lineage>
        <taxon>Eukaryota</taxon>
        <taxon>Metazoa</taxon>
        <taxon>Cnidaria</taxon>
        <taxon>Anthozoa</taxon>
        <taxon>Hexacorallia</taxon>
        <taxon>Scleractinia</taxon>
        <taxon>Caryophylliina</taxon>
        <taxon>Caryophylliidae</taxon>
        <taxon>Desmophyllum</taxon>
    </lineage>
</organism>
<dbReference type="FunFam" id="3.40.50.300:FF:001726">
    <property type="entry name" value="Multidrug resistance-associated protein 4"/>
    <property type="match status" value="1"/>
</dbReference>
<feature type="transmembrane region" description="Helical" evidence="9">
    <location>
        <begin position="238"/>
        <end position="255"/>
    </location>
</feature>
<keyword evidence="13" id="KW-1185">Reference proteome</keyword>
<dbReference type="Proteomes" id="UP001163046">
    <property type="component" value="Unassembled WGS sequence"/>
</dbReference>
<keyword evidence="4 9" id="KW-0812">Transmembrane</keyword>
<proteinExistence type="inferred from homology"/>
<evidence type="ECO:0000256" key="9">
    <source>
        <dbReference type="SAM" id="Phobius"/>
    </source>
</evidence>
<feature type="transmembrane region" description="Helical" evidence="9">
    <location>
        <begin position="157"/>
        <end position="176"/>
    </location>
</feature>
<protein>
    <submittedName>
        <fullName evidence="12">Uncharacterized protein</fullName>
    </submittedName>
</protein>
<dbReference type="SUPFAM" id="SSF90123">
    <property type="entry name" value="ABC transporter transmembrane region"/>
    <property type="match status" value="1"/>
</dbReference>
<evidence type="ECO:0000313" key="12">
    <source>
        <dbReference type="EMBL" id="KAJ7372406.1"/>
    </source>
</evidence>
<dbReference type="Pfam" id="PF00005">
    <property type="entry name" value="ABC_tran"/>
    <property type="match status" value="1"/>
</dbReference>
<gene>
    <name evidence="12" type="ORF">OS493_018909</name>
</gene>
<dbReference type="GO" id="GO:0005524">
    <property type="term" value="F:ATP binding"/>
    <property type="evidence" value="ECO:0007669"/>
    <property type="project" value="UniProtKB-KW"/>
</dbReference>
<keyword evidence="3" id="KW-0813">Transport</keyword>
<dbReference type="PROSITE" id="PS50893">
    <property type="entry name" value="ABC_TRANSPORTER_2"/>
    <property type="match status" value="1"/>
</dbReference>
<dbReference type="InterPro" id="IPR017871">
    <property type="entry name" value="ABC_transporter-like_CS"/>
</dbReference>
<dbReference type="EMBL" id="MU826836">
    <property type="protein sequence ID" value="KAJ7372406.1"/>
    <property type="molecule type" value="Genomic_DNA"/>
</dbReference>
<keyword evidence="6" id="KW-0067">ATP-binding</keyword>
<dbReference type="OrthoDB" id="6500128at2759"/>